<name>A0AAE1CLA4_9GAST</name>
<keyword evidence="2" id="KW-1185">Reference proteome</keyword>
<comment type="caution">
    <text evidence="1">The sequence shown here is derived from an EMBL/GenBank/DDBJ whole genome shotgun (WGS) entry which is preliminary data.</text>
</comment>
<dbReference type="Proteomes" id="UP001283361">
    <property type="component" value="Unassembled WGS sequence"/>
</dbReference>
<dbReference type="AlphaFoldDB" id="A0AAE1CLA4"/>
<accession>A0AAE1CLA4</accession>
<evidence type="ECO:0000313" key="2">
    <source>
        <dbReference type="Proteomes" id="UP001283361"/>
    </source>
</evidence>
<sequence>MVILSQSWANCDKAQLLHSGHLRDVLNIILSLHKFLLSHVQPGKHRSARGASGHHLGLIASMDLLASNHRASQWSPSVQHTYHTRHPLSSSVSGRTYLNQIGRFVGSAVV</sequence>
<reference evidence="1" key="1">
    <citation type="journal article" date="2023" name="G3 (Bethesda)">
        <title>A reference genome for the long-term kleptoplast-retaining sea slug Elysia crispata morphotype clarki.</title>
        <authorList>
            <person name="Eastman K.E."/>
            <person name="Pendleton A.L."/>
            <person name="Shaikh M.A."/>
            <person name="Suttiyut T."/>
            <person name="Ogas R."/>
            <person name="Tomko P."/>
            <person name="Gavelis G."/>
            <person name="Widhalm J.R."/>
            <person name="Wisecaver J.H."/>
        </authorList>
    </citation>
    <scope>NUCLEOTIDE SEQUENCE</scope>
    <source>
        <strain evidence="1">ECLA1</strain>
    </source>
</reference>
<gene>
    <name evidence="1" type="ORF">RRG08_023661</name>
</gene>
<organism evidence="1 2">
    <name type="scientific">Elysia crispata</name>
    <name type="common">lettuce slug</name>
    <dbReference type="NCBI Taxonomy" id="231223"/>
    <lineage>
        <taxon>Eukaryota</taxon>
        <taxon>Metazoa</taxon>
        <taxon>Spiralia</taxon>
        <taxon>Lophotrochozoa</taxon>
        <taxon>Mollusca</taxon>
        <taxon>Gastropoda</taxon>
        <taxon>Heterobranchia</taxon>
        <taxon>Euthyneura</taxon>
        <taxon>Panpulmonata</taxon>
        <taxon>Sacoglossa</taxon>
        <taxon>Placobranchoidea</taxon>
        <taxon>Plakobranchidae</taxon>
        <taxon>Elysia</taxon>
    </lineage>
</organism>
<dbReference type="EMBL" id="JAWDGP010007701">
    <property type="protein sequence ID" value="KAK3708259.1"/>
    <property type="molecule type" value="Genomic_DNA"/>
</dbReference>
<proteinExistence type="predicted"/>
<evidence type="ECO:0000313" key="1">
    <source>
        <dbReference type="EMBL" id="KAK3708259.1"/>
    </source>
</evidence>
<protein>
    <submittedName>
        <fullName evidence="1">Uncharacterized protein</fullName>
    </submittedName>
</protein>